<dbReference type="PROSITE" id="PS51898">
    <property type="entry name" value="TYR_RECOMBINASE"/>
    <property type="match status" value="1"/>
</dbReference>
<dbReference type="HOGENOM" id="CLU_027562_9_2_9"/>
<evidence type="ECO:0000313" key="9">
    <source>
        <dbReference type="Proteomes" id="UP000001401"/>
    </source>
</evidence>
<dbReference type="CDD" id="cd00397">
    <property type="entry name" value="DNA_BRE_C"/>
    <property type="match status" value="1"/>
</dbReference>
<protein>
    <submittedName>
        <fullName evidence="8">Integrase family protein</fullName>
    </submittedName>
</protein>
<sequence length="291" mass="33826">MNYLKGFNNYLEDMDKSERTIVSYLNTISQFSNWLIKEKFIDDLSIVATREIKAYRQILLEKYSPATVNQKLACIKTFYKFMTQTHIIKEDPAKYIKLQKVDNIKSQYMTRAEELRVMSKAKEKGIKAYAILMVLLKCGLRPSELSSLTLDCLFLDKEPTLLVKDSKRNKSRYVPIPMDTCKALNAWIDERNKSDKIYHTRSKYVFTSQRQDRLEVRAIQRVVEVIGIEAGVELYCIRLRATYANSLIQNANIPLSALATLMGHDSIQTTSRYTTINEQDKRRYVNSISEI</sequence>
<dbReference type="OrthoDB" id="2423368at2"/>
<dbReference type="Pfam" id="PF13495">
    <property type="entry name" value="Phage_int_SAM_4"/>
    <property type="match status" value="1"/>
</dbReference>
<evidence type="ECO:0000313" key="8">
    <source>
        <dbReference type="EMBL" id="ADU32519.1"/>
    </source>
</evidence>
<dbReference type="Pfam" id="PF00589">
    <property type="entry name" value="Phage_integrase"/>
    <property type="match status" value="1"/>
</dbReference>
<dbReference type="Gene3D" id="1.10.150.130">
    <property type="match status" value="1"/>
</dbReference>
<keyword evidence="2" id="KW-0229">DNA integration</keyword>
<dbReference type="PANTHER" id="PTHR30349:SF41">
    <property type="entry name" value="INTEGRASE_RECOMBINASE PROTEIN MJ0367-RELATED"/>
    <property type="match status" value="1"/>
</dbReference>
<dbReference type="InterPro" id="IPR044068">
    <property type="entry name" value="CB"/>
</dbReference>
<dbReference type="GO" id="GO:0003677">
    <property type="term" value="F:DNA binding"/>
    <property type="evidence" value="ECO:0007669"/>
    <property type="project" value="UniProtKB-UniRule"/>
</dbReference>
<evidence type="ECO:0000256" key="4">
    <source>
        <dbReference type="ARBA" id="ARBA00023172"/>
    </source>
</evidence>
<dbReference type="Proteomes" id="UP000001401">
    <property type="component" value="Chromosome"/>
</dbReference>
<evidence type="ECO:0000256" key="1">
    <source>
        <dbReference type="ARBA" id="ARBA00008857"/>
    </source>
</evidence>
<dbReference type="eggNOG" id="COG4974">
    <property type="taxonomic scope" value="Bacteria"/>
</dbReference>
<keyword evidence="9" id="KW-1185">Reference proteome</keyword>
<evidence type="ECO:0000259" key="7">
    <source>
        <dbReference type="PROSITE" id="PS51900"/>
    </source>
</evidence>
<reference evidence="8 9" key="1">
    <citation type="submission" date="2010-12" db="EMBL/GenBank/DDBJ databases">
        <title>Complete sequence of Bacillus cellulosilyticus DSM 2522.</title>
        <authorList>
            <consortium name="US DOE Joint Genome Institute"/>
            <person name="Lucas S."/>
            <person name="Copeland A."/>
            <person name="Lapidus A."/>
            <person name="Cheng J.-F."/>
            <person name="Bruce D."/>
            <person name="Goodwin L."/>
            <person name="Pitluck S."/>
            <person name="Chertkov O."/>
            <person name="Detter J.C."/>
            <person name="Han C."/>
            <person name="Tapia R."/>
            <person name="Land M."/>
            <person name="Hauser L."/>
            <person name="Jeffries C."/>
            <person name="Kyrpides N."/>
            <person name="Ivanova N."/>
            <person name="Mikhailova N."/>
            <person name="Brumm P."/>
            <person name="Mead D."/>
            <person name="Woyke T."/>
        </authorList>
    </citation>
    <scope>NUCLEOTIDE SEQUENCE [LARGE SCALE GENOMIC DNA]</scope>
    <source>
        <strain evidence="9">ATCC 21833 / DSM 2522 / FERM P-1141 / JCM 9156 / N-4</strain>
    </source>
</reference>
<dbReference type="Gene3D" id="1.10.443.10">
    <property type="entry name" value="Intergrase catalytic core"/>
    <property type="match status" value="1"/>
</dbReference>
<dbReference type="SUPFAM" id="SSF56349">
    <property type="entry name" value="DNA breaking-rejoining enzymes"/>
    <property type="match status" value="1"/>
</dbReference>
<dbReference type="AlphaFoldDB" id="E6TZV3"/>
<feature type="domain" description="Tyr recombinase" evidence="6">
    <location>
        <begin position="104"/>
        <end position="286"/>
    </location>
</feature>
<comment type="similarity">
    <text evidence="1">Belongs to the 'phage' integrase family.</text>
</comment>
<evidence type="ECO:0000259" key="6">
    <source>
        <dbReference type="PROSITE" id="PS51898"/>
    </source>
</evidence>
<keyword evidence="3 5" id="KW-0238">DNA-binding</keyword>
<dbReference type="PANTHER" id="PTHR30349">
    <property type="entry name" value="PHAGE INTEGRASE-RELATED"/>
    <property type="match status" value="1"/>
</dbReference>
<dbReference type="InterPro" id="IPR011010">
    <property type="entry name" value="DNA_brk_join_enz"/>
</dbReference>
<gene>
    <name evidence="8" type="ordered locus">Bcell_4292</name>
</gene>
<evidence type="ECO:0000256" key="2">
    <source>
        <dbReference type="ARBA" id="ARBA00022908"/>
    </source>
</evidence>
<dbReference type="InterPro" id="IPR013762">
    <property type="entry name" value="Integrase-like_cat_sf"/>
</dbReference>
<dbReference type="PROSITE" id="PS51900">
    <property type="entry name" value="CB"/>
    <property type="match status" value="1"/>
</dbReference>
<dbReference type="STRING" id="649639.Bcell_4292"/>
<dbReference type="GO" id="GO:0006310">
    <property type="term" value="P:DNA recombination"/>
    <property type="evidence" value="ECO:0007669"/>
    <property type="project" value="UniProtKB-KW"/>
</dbReference>
<proteinExistence type="inferred from homology"/>
<keyword evidence="4" id="KW-0233">DNA recombination</keyword>
<dbReference type="InterPro" id="IPR002104">
    <property type="entry name" value="Integrase_catalytic"/>
</dbReference>
<feature type="domain" description="Core-binding (CB)" evidence="7">
    <location>
        <begin position="1"/>
        <end position="83"/>
    </location>
</feature>
<name>E6TZV3_EVAC2</name>
<dbReference type="InterPro" id="IPR004107">
    <property type="entry name" value="Integrase_SAM-like_N"/>
</dbReference>
<dbReference type="InterPro" id="IPR050090">
    <property type="entry name" value="Tyrosine_recombinase_XerCD"/>
</dbReference>
<dbReference type="GO" id="GO:0015074">
    <property type="term" value="P:DNA integration"/>
    <property type="evidence" value="ECO:0007669"/>
    <property type="project" value="UniProtKB-KW"/>
</dbReference>
<dbReference type="KEGG" id="bco:Bcell_4292"/>
<accession>E6TZV3</accession>
<organism evidence="8 9">
    <name type="scientific">Evansella cellulosilytica (strain ATCC 21833 / DSM 2522 / FERM P-1141 / JCM 9156 / N-4)</name>
    <name type="common">Bacillus cellulosilyticus</name>
    <dbReference type="NCBI Taxonomy" id="649639"/>
    <lineage>
        <taxon>Bacteria</taxon>
        <taxon>Bacillati</taxon>
        <taxon>Bacillota</taxon>
        <taxon>Bacilli</taxon>
        <taxon>Bacillales</taxon>
        <taxon>Bacillaceae</taxon>
        <taxon>Evansella</taxon>
    </lineage>
</organism>
<evidence type="ECO:0000256" key="3">
    <source>
        <dbReference type="ARBA" id="ARBA00023125"/>
    </source>
</evidence>
<dbReference type="EMBL" id="CP002394">
    <property type="protein sequence ID" value="ADU32519.1"/>
    <property type="molecule type" value="Genomic_DNA"/>
</dbReference>
<dbReference type="InterPro" id="IPR010998">
    <property type="entry name" value="Integrase_recombinase_N"/>
</dbReference>
<dbReference type="RefSeq" id="WP_013490845.1">
    <property type="nucleotide sequence ID" value="NC_014829.1"/>
</dbReference>
<evidence type="ECO:0000256" key="5">
    <source>
        <dbReference type="PROSITE-ProRule" id="PRU01248"/>
    </source>
</evidence>